<feature type="transmembrane region" description="Helical" evidence="1">
    <location>
        <begin position="57"/>
        <end position="78"/>
    </location>
</feature>
<dbReference type="EMBL" id="WIXE01018161">
    <property type="protein sequence ID" value="KAK5971158.1"/>
    <property type="molecule type" value="Genomic_DNA"/>
</dbReference>
<organism evidence="2 3">
    <name type="scientific">Trichostrongylus colubriformis</name>
    <name type="common">Black scour worm</name>
    <dbReference type="NCBI Taxonomy" id="6319"/>
    <lineage>
        <taxon>Eukaryota</taxon>
        <taxon>Metazoa</taxon>
        <taxon>Ecdysozoa</taxon>
        <taxon>Nematoda</taxon>
        <taxon>Chromadorea</taxon>
        <taxon>Rhabditida</taxon>
        <taxon>Rhabditina</taxon>
        <taxon>Rhabditomorpha</taxon>
        <taxon>Strongyloidea</taxon>
        <taxon>Trichostrongylidae</taxon>
        <taxon>Trichostrongylus</taxon>
    </lineage>
</organism>
<protein>
    <submittedName>
        <fullName evidence="2">Uncharacterized protein</fullName>
    </submittedName>
</protein>
<keyword evidence="3" id="KW-1185">Reference proteome</keyword>
<dbReference type="AlphaFoldDB" id="A0AAN8FHB5"/>
<keyword evidence="1" id="KW-1133">Transmembrane helix</keyword>
<accession>A0AAN8FHB5</accession>
<proteinExistence type="predicted"/>
<dbReference type="Proteomes" id="UP001331761">
    <property type="component" value="Unassembled WGS sequence"/>
</dbReference>
<name>A0AAN8FHB5_TRICO</name>
<gene>
    <name evidence="2" type="ORF">GCK32_021633</name>
</gene>
<reference evidence="2 3" key="1">
    <citation type="submission" date="2019-10" db="EMBL/GenBank/DDBJ databases">
        <title>Assembly and Annotation for the nematode Trichostrongylus colubriformis.</title>
        <authorList>
            <person name="Martin J."/>
        </authorList>
    </citation>
    <scope>NUCLEOTIDE SEQUENCE [LARGE SCALE GENOMIC DNA]</scope>
    <source>
        <strain evidence="2">G859</strain>
        <tissue evidence="2">Whole worm</tissue>
    </source>
</reference>
<evidence type="ECO:0000313" key="2">
    <source>
        <dbReference type="EMBL" id="KAK5971158.1"/>
    </source>
</evidence>
<comment type="caution">
    <text evidence="2">The sequence shown here is derived from an EMBL/GenBank/DDBJ whole genome shotgun (WGS) entry which is preliminary data.</text>
</comment>
<keyword evidence="1" id="KW-0472">Membrane</keyword>
<evidence type="ECO:0000256" key="1">
    <source>
        <dbReference type="SAM" id="Phobius"/>
    </source>
</evidence>
<evidence type="ECO:0000313" key="3">
    <source>
        <dbReference type="Proteomes" id="UP001331761"/>
    </source>
</evidence>
<keyword evidence="1" id="KW-0812">Transmembrane</keyword>
<sequence>MGHPLLSQAYRKHAILIADDSFNILCISGSLEFTIDVSEQYPHDDSYHSVFGPLNRIFFAVYDITPFAAILFALTELLHGLKGADVRFSFN</sequence>